<dbReference type="AlphaFoldDB" id="E3UKC8"/>
<dbReference type="SUPFAM" id="SSF50156">
    <property type="entry name" value="PDZ domain-like"/>
    <property type="match status" value="1"/>
</dbReference>
<dbReference type="PROSITE" id="PS50186">
    <property type="entry name" value="DEP"/>
    <property type="match status" value="1"/>
</dbReference>
<comment type="similarity">
    <text evidence="3">Belongs to the DSH family.</text>
</comment>
<dbReference type="GO" id="GO:0000132">
    <property type="term" value="P:establishment of mitotic spindle orientation"/>
    <property type="evidence" value="ECO:0007669"/>
    <property type="project" value="UniProtKB-ARBA"/>
</dbReference>
<dbReference type="InterPro" id="IPR029071">
    <property type="entry name" value="Ubiquitin-like_domsf"/>
</dbReference>
<dbReference type="GO" id="GO:0048598">
    <property type="term" value="P:embryonic morphogenesis"/>
    <property type="evidence" value="ECO:0007669"/>
    <property type="project" value="UniProtKB-ARBA"/>
</dbReference>
<dbReference type="GO" id="GO:0009887">
    <property type="term" value="P:animal organ morphogenesis"/>
    <property type="evidence" value="ECO:0007669"/>
    <property type="project" value="UniProtKB-ARBA"/>
</dbReference>
<dbReference type="InterPro" id="IPR000591">
    <property type="entry name" value="DEP_dom"/>
</dbReference>
<dbReference type="PANTHER" id="PTHR10878">
    <property type="entry name" value="SEGMENT POLARITY PROTEIN DISHEVELLED"/>
    <property type="match status" value="1"/>
</dbReference>
<dbReference type="Gene3D" id="1.10.10.10">
    <property type="entry name" value="Winged helix-like DNA-binding domain superfamily/Winged helix DNA-binding domain"/>
    <property type="match status" value="1"/>
</dbReference>
<dbReference type="Gene3D" id="2.40.240.130">
    <property type="match status" value="1"/>
</dbReference>
<evidence type="ECO:0000313" key="13">
    <source>
        <dbReference type="EMBL" id="ADO34160.1"/>
    </source>
</evidence>
<feature type="compositionally biased region" description="Basic residues" evidence="9">
    <location>
        <begin position="156"/>
        <end position="166"/>
    </location>
</feature>
<accession>E3UKC8</accession>
<evidence type="ECO:0000256" key="5">
    <source>
        <dbReference type="ARBA" id="ARBA00022490"/>
    </source>
</evidence>
<dbReference type="SUPFAM" id="SSF54236">
    <property type="entry name" value="Ubiquitin-like"/>
    <property type="match status" value="1"/>
</dbReference>
<dbReference type="FunFam" id="1.10.10.10:FF:000400">
    <property type="entry name" value="DiSHevelled related"/>
    <property type="match status" value="1"/>
</dbReference>
<feature type="compositionally biased region" description="Polar residues" evidence="9">
    <location>
        <begin position="477"/>
        <end position="491"/>
    </location>
</feature>
<evidence type="ECO:0000256" key="9">
    <source>
        <dbReference type="SAM" id="MobiDB-lite"/>
    </source>
</evidence>
<feature type="compositionally biased region" description="Low complexity" evidence="9">
    <location>
        <begin position="118"/>
        <end position="143"/>
    </location>
</feature>
<organism evidence="13">
    <name type="scientific">Mnemiopsis leidyi</name>
    <name type="common">Sea walnut</name>
    <name type="synonym">Warty comb jellyfish</name>
    <dbReference type="NCBI Taxonomy" id="27923"/>
    <lineage>
        <taxon>Eukaryota</taxon>
        <taxon>Metazoa</taxon>
        <taxon>Ctenophora</taxon>
        <taxon>Tentaculata</taxon>
        <taxon>Lobata</taxon>
        <taxon>Bolinopsidae</taxon>
        <taxon>Mnemiopsis</taxon>
    </lineage>
</organism>
<dbReference type="GO" id="GO:0005938">
    <property type="term" value="C:cell cortex"/>
    <property type="evidence" value="ECO:0007669"/>
    <property type="project" value="UniProtKB-ARBA"/>
</dbReference>
<feature type="region of interest" description="Disordered" evidence="9">
    <location>
        <begin position="477"/>
        <end position="587"/>
    </location>
</feature>
<dbReference type="InterPro" id="IPR001478">
    <property type="entry name" value="PDZ"/>
</dbReference>
<feature type="compositionally biased region" description="Polar residues" evidence="9">
    <location>
        <begin position="555"/>
        <end position="564"/>
    </location>
</feature>
<dbReference type="GO" id="GO:0048730">
    <property type="term" value="P:epidermis morphogenesis"/>
    <property type="evidence" value="ECO:0007669"/>
    <property type="project" value="UniProtKB-ARBA"/>
</dbReference>
<dbReference type="GO" id="GO:0048646">
    <property type="term" value="P:anatomical structure formation involved in morphogenesis"/>
    <property type="evidence" value="ECO:0007669"/>
    <property type="project" value="UniProtKB-ARBA"/>
</dbReference>
<evidence type="ECO:0000256" key="4">
    <source>
        <dbReference type="ARBA" id="ARBA00022473"/>
    </source>
</evidence>
<dbReference type="HOGENOM" id="CLU_535641_0_0_1"/>
<feature type="region of interest" description="Disordered" evidence="9">
    <location>
        <begin position="88"/>
        <end position="177"/>
    </location>
</feature>
<evidence type="ECO:0000256" key="6">
    <source>
        <dbReference type="ARBA" id="ARBA00022687"/>
    </source>
</evidence>
<dbReference type="GO" id="GO:0048468">
    <property type="term" value="P:cell development"/>
    <property type="evidence" value="ECO:0007669"/>
    <property type="project" value="UniProtKB-ARBA"/>
</dbReference>
<dbReference type="GO" id="GO:0003002">
    <property type="term" value="P:regionalization"/>
    <property type="evidence" value="ECO:0007669"/>
    <property type="project" value="UniProtKB-ARBA"/>
</dbReference>
<dbReference type="PROSITE" id="PS50106">
    <property type="entry name" value="PDZ"/>
    <property type="match status" value="1"/>
</dbReference>
<dbReference type="InterPro" id="IPR001158">
    <property type="entry name" value="DIX"/>
</dbReference>
<keyword evidence="6 8" id="KW-0879">Wnt signaling pathway</keyword>
<feature type="compositionally biased region" description="Polar residues" evidence="9">
    <location>
        <begin position="97"/>
        <end position="113"/>
    </location>
</feature>
<dbReference type="SMART" id="SM00049">
    <property type="entry name" value="DEP"/>
    <property type="match status" value="1"/>
</dbReference>
<dbReference type="SMART" id="SM00021">
    <property type="entry name" value="DAX"/>
    <property type="match status" value="1"/>
</dbReference>
<dbReference type="CDD" id="cd04438">
    <property type="entry name" value="DEP_dishevelled"/>
    <property type="match status" value="1"/>
</dbReference>
<dbReference type="GO" id="GO:0060070">
    <property type="term" value="P:canonical Wnt signaling pathway"/>
    <property type="evidence" value="ECO:0007669"/>
    <property type="project" value="TreeGrafter"/>
</dbReference>
<dbReference type="InterPro" id="IPR036388">
    <property type="entry name" value="WH-like_DNA-bd_sf"/>
</dbReference>
<dbReference type="Gene3D" id="2.30.42.10">
    <property type="match status" value="1"/>
</dbReference>
<keyword evidence="7" id="KW-0472">Membrane</keyword>
<name>E3UKC8_MNELE</name>
<evidence type="ECO:0000259" key="10">
    <source>
        <dbReference type="PROSITE" id="PS50106"/>
    </source>
</evidence>
<dbReference type="Pfam" id="PF00610">
    <property type="entry name" value="DEP"/>
    <property type="match status" value="1"/>
</dbReference>
<dbReference type="EMBL" id="HM448818">
    <property type="protein sequence ID" value="ADO34160.1"/>
    <property type="molecule type" value="mRNA"/>
</dbReference>
<evidence type="ECO:0000259" key="12">
    <source>
        <dbReference type="PROSITE" id="PS50841"/>
    </source>
</evidence>
<dbReference type="InterPro" id="IPR036034">
    <property type="entry name" value="PDZ_sf"/>
</dbReference>
<feature type="domain" description="DIX" evidence="12">
    <location>
        <begin position="1"/>
        <end position="82"/>
    </location>
</feature>
<sequence>MTETKIVYHVGAEDTPYLVCIPIPPEEITLGDFTKEINKGTGYRYYFKTLLEDIIVKQELKDPEAILPCYHNRVVAWITPDVTTNGKGSGAGGLVNGSPSSDQAARSNQSNYNDDSDASSIFSDTSSVMSSEVESTSESVSVVDSDEERSRESRQRQRRRKRKKQIKPPTRCASLSSMTESSSSLHFITVALDMEACSFLGFSIYSSGDSAMPGIYVGQIYKGGAVEADGRISSNDLIMSVNDISFENIGNGEAVKILQDIAKQPQPGPIKLVVAKTNRDSMVDLHESDFTDADTVSIASSRSTFSYTLDPTAQWIQQQQGTANYGFNFNEASYYPTSYSLYSTTGSESPANSQIGGDTIRGQQQPAGPLNVNSKMDDVVTIMSQPHSGLEIKERTWLKVTIPDAFIGQDLVKWLKENISGLHDHKDARRYASTMLKNGYINNTVNKSEKFSDQCYYVCGDGSKVKTGSVDRLQSDMQGLSVEPSQRSYNSWAGKAGSVRSQGSAGTMSSSSPRSAPRGLVTARPGPGSSGSGPPSYRTVQHGHKANAPPPPSYHSYNSGSQHSGFPPVHMPPQPAPPAPAAGPLSRTESIQSLASVYSQHSMMGRPLGSMPASVASSQASFRMAMDNSMEYYSDAV</sequence>
<dbReference type="PROSITE" id="PS50841">
    <property type="entry name" value="DIX"/>
    <property type="match status" value="1"/>
</dbReference>
<evidence type="ECO:0000256" key="3">
    <source>
        <dbReference type="ARBA" id="ARBA00008735"/>
    </source>
</evidence>
<evidence type="ECO:0000256" key="1">
    <source>
        <dbReference type="ARBA" id="ARBA00004370"/>
    </source>
</evidence>
<evidence type="ECO:0000259" key="11">
    <source>
        <dbReference type="PROSITE" id="PS50186"/>
    </source>
</evidence>
<evidence type="ECO:0000256" key="2">
    <source>
        <dbReference type="ARBA" id="ARBA00004496"/>
    </source>
</evidence>
<feature type="compositionally biased region" description="Pro residues" evidence="9">
    <location>
        <begin position="569"/>
        <end position="581"/>
    </location>
</feature>
<dbReference type="GO" id="GO:0035556">
    <property type="term" value="P:intracellular signal transduction"/>
    <property type="evidence" value="ECO:0007669"/>
    <property type="project" value="InterPro"/>
</dbReference>
<dbReference type="Pfam" id="PF00595">
    <property type="entry name" value="PDZ"/>
    <property type="match status" value="1"/>
</dbReference>
<feature type="domain" description="PDZ" evidence="10">
    <location>
        <begin position="189"/>
        <end position="260"/>
    </location>
</feature>
<keyword evidence="5" id="KW-0963">Cytoplasm</keyword>
<feature type="domain" description="DEP" evidence="11">
    <location>
        <begin position="386"/>
        <end position="461"/>
    </location>
</feature>
<dbReference type="GO" id="GO:0016477">
    <property type="term" value="P:cell migration"/>
    <property type="evidence" value="ECO:0007669"/>
    <property type="project" value="UniProtKB-ARBA"/>
</dbReference>
<comment type="subcellular location">
    <subcellularLocation>
        <location evidence="2">Cytoplasm</location>
    </subcellularLocation>
    <subcellularLocation>
        <location evidence="1">Membrane</location>
    </subcellularLocation>
</comment>
<dbReference type="SUPFAM" id="SSF46785">
    <property type="entry name" value="Winged helix' DNA-binding domain"/>
    <property type="match status" value="1"/>
</dbReference>
<dbReference type="Pfam" id="PF00778">
    <property type="entry name" value="DIX"/>
    <property type="match status" value="1"/>
</dbReference>
<dbReference type="GO" id="GO:0005109">
    <property type="term" value="F:frizzled binding"/>
    <property type="evidence" value="ECO:0007669"/>
    <property type="project" value="TreeGrafter"/>
</dbReference>
<keyword evidence="4" id="KW-0217">Developmental protein</keyword>
<dbReference type="GO" id="GO:0048699">
    <property type="term" value="P:generation of neurons"/>
    <property type="evidence" value="ECO:0007669"/>
    <property type="project" value="UniProtKB-ARBA"/>
</dbReference>
<evidence type="ECO:0000256" key="8">
    <source>
        <dbReference type="PROSITE-ProRule" id="PRU00069"/>
    </source>
</evidence>
<dbReference type="InterPro" id="IPR036390">
    <property type="entry name" value="WH_DNA-bd_sf"/>
</dbReference>
<dbReference type="InterPro" id="IPR015506">
    <property type="entry name" value="Dsh/Dvl-rel"/>
</dbReference>
<dbReference type="CDD" id="cd06717">
    <property type="entry name" value="PDZ_Dishevelled-like"/>
    <property type="match status" value="1"/>
</dbReference>
<dbReference type="PANTHER" id="PTHR10878:SF25">
    <property type="entry name" value="SEGMENT POLARITY PROTEIN DISHEVELLED"/>
    <property type="match status" value="1"/>
</dbReference>
<dbReference type="SMART" id="SM00228">
    <property type="entry name" value="PDZ"/>
    <property type="match status" value="1"/>
</dbReference>
<evidence type="ECO:0000256" key="7">
    <source>
        <dbReference type="ARBA" id="ARBA00023136"/>
    </source>
</evidence>
<dbReference type="InterPro" id="IPR038207">
    <property type="entry name" value="DIX_dom_sf"/>
</dbReference>
<feature type="compositionally biased region" description="Low complexity" evidence="9">
    <location>
        <begin position="500"/>
        <end position="519"/>
    </location>
</feature>
<dbReference type="GO" id="GO:0016020">
    <property type="term" value="C:membrane"/>
    <property type="evidence" value="ECO:0007669"/>
    <property type="project" value="UniProtKB-SubCell"/>
</dbReference>
<reference evidence="13" key="1">
    <citation type="submission" date="2010-06" db="EMBL/GenBank/DDBJ databases">
        <title>Genomic insights into Wnt signalling in an early diverging metazoan, the ctenophore Mnemiopsis leidyi.</title>
        <authorList>
            <person name="Pang K."/>
            <person name="Ryan J.F."/>
            <person name="Mullikin J.C."/>
            <person name="Baxevanis A.D."/>
            <person name="Martindale M.Q."/>
        </authorList>
    </citation>
    <scope>NUCLEOTIDE SEQUENCE</scope>
</reference>
<dbReference type="GO" id="GO:0030674">
    <property type="term" value="F:protein-macromolecule adaptor activity"/>
    <property type="evidence" value="ECO:0007669"/>
    <property type="project" value="UniProtKB-ARBA"/>
</dbReference>
<dbReference type="GO" id="GO:0005829">
    <property type="term" value="C:cytosol"/>
    <property type="evidence" value="ECO:0007669"/>
    <property type="project" value="TreeGrafter"/>
</dbReference>
<protein>
    <submittedName>
        <fullName evidence="13">Dishevelled</fullName>
    </submittedName>
</protein>
<proteinExistence type="evidence at transcript level"/>